<protein>
    <submittedName>
        <fullName evidence="3">Putative alpha/beta hydrolase</fullName>
    </submittedName>
</protein>
<dbReference type="Pfam" id="PF12146">
    <property type="entry name" value="Hydrolase_4"/>
    <property type="match status" value="1"/>
</dbReference>
<proteinExistence type="predicted"/>
<dbReference type="SUPFAM" id="SSF53474">
    <property type="entry name" value="alpha/beta-Hydrolases"/>
    <property type="match status" value="1"/>
</dbReference>
<gene>
    <name evidence="3" type="ORF">CLV67_11516</name>
</gene>
<keyword evidence="4" id="KW-1185">Reference proteome</keyword>
<dbReference type="InterPro" id="IPR029058">
    <property type="entry name" value="AB_hydrolase_fold"/>
</dbReference>
<dbReference type="Gene3D" id="3.40.50.1820">
    <property type="entry name" value="alpha/beta hydrolase"/>
    <property type="match status" value="1"/>
</dbReference>
<dbReference type="Proteomes" id="UP000239415">
    <property type="component" value="Unassembled WGS sequence"/>
</dbReference>
<dbReference type="InterPro" id="IPR022742">
    <property type="entry name" value="Hydrolase_4"/>
</dbReference>
<sequence>MTQPAPLVLVSSAMGIGSRYYRPLVEEFEARGWAARALPRRGFEPGEPPASRDNDWSYGDEIDVLARAVVAARAEVPDRPVILLGHSLGAQLAVGHQLGHVPADGVVTVGGALPYHRHYPFAGLPLVIQAGLIIPALTAFFGHLPKPAFGGPGARTLMREWARMALTGRTPFPSPEPVRTPSLIVALEGDRLAPPASVESFAAALFDPSSTTVWHYRHADVPPGGSNDHIGWARRPAPVVDRIVTWWTTAGSEERQPSPTRVTATPEQA</sequence>
<dbReference type="OrthoDB" id="4536625at2"/>
<dbReference type="EMBL" id="PVMZ01000015">
    <property type="protein sequence ID" value="PRX17524.1"/>
    <property type="molecule type" value="Genomic_DNA"/>
</dbReference>
<dbReference type="GO" id="GO:0016787">
    <property type="term" value="F:hydrolase activity"/>
    <property type="evidence" value="ECO:0007669"/>
    <property type="project" value="UniProtKB-KW"/>
</dbReference>
<accession>A0A2T0K3T2</accession>
<evidence type="ECO:0000313" key="3">
    <source>
        <dbReference type="EMBL" id="PRX17524.1"/>
    </source>
</evidence>
<dbReference type="RefSeq" id="WP_106324798.1">
    <property type="nucleotide sequence ID" value="NZ_BOMO01000141.1"/>
</dbReference>
<evidence type="ECO:0000256" key="1">
    <source>
        <dbReference type="SAM" id="MobiDB-lite"/>
    </source>
</evidence>
<evidence type="ECO:0000313" key="4">
    <source>
        <dbReference type="Proteomes" id="UP000239415"/>
    </source>
</evidence>
<feature type="region of interest" description="Disordered" evidence="1">
    <location>
        <begin position="250"/>
        <end position="269"/>
    </location>
</feature>
<reference evidence="3 4" key="1">
    <citation type="submission" date="2018-03" db="EMBL/GenBank/DDBJ databases">
        <title>Genomic Encyclopedia of Archaeal and Bacterial Type Strains, Phase II (KMG-II): from individual species to whole genera.</title>
        <authorList>
            <person name="Goeker M."/>
        </authorList>
    </citation>
    <scope>NUCLEOTIDE SEQUENCE [LARGE SCALE GENOMIC DNA]</scope>
    <source>
        <strain evidence="3 4">DSM 43146</strain>
    </source>
</reference>
<feature type="domain" description="Serine aminopeptidase S33" evidence="2">
    <location>
        <begin position="3"/>
        <end position="119"/>
    </location>
</feature>
<organism evidence="3 4">
    <name type="scientific">Actinoplanes italicus</name>
    <dbReference type="NCBI Taxonomy" id="113567"/>
    <lineage>
        <taxon>Bacteria</taxon>
        <taxon>Bacillati</taxon>
        <taxon>Actinomycetota</taxon>
        <taxon>Actinomycetes</taxon>
        <taxon>Micromonosporales</taxon>
        <taxon>Micromonosporaceae</taxon>
        <taxon>Actinoplanes</taxon>
    </lineage>
</organism>
<dbReference type="InterPro" id="IPR017208">
    <property type="entry name" value="UCP037442_abhydr"/>
</dbReference>
<keyword evidence="3" id="KW-0378">Hydrolase</keyword>
<name>A0A2T0K3T2_9ACTN</name>
<evidence type="ECO:0000259" key="2">
    <source>
        <dbReference type="Pfam" id="PF12146"/>
    </source>
</evidence>
<dbReference type="PIRSF" id="PIRSF037442">
    <property type="entry name" value="UCP037442_abhydr"/>
    <property type="match status" value="1"/>
</dbReference>
<dbReference type="AlphaFoldDB" id="A0A2T0K3T2"/>
<comment type="caution">
    <text evidence="3">The sequence shown here is derived from an EMBL/GenBank/DDBJ whole genome shotgun (WGS) entry which is preliminary data.</text>
</comment>